<gene>
    <name evidence="8" type="ordered locus">Oter_1285</name>
</gene>
<organism evidence="8 9">
    <name type="scientific">Opitutus terrae (strain DSM 11246 / JCM 15787 / PB90-1)</name>
    <dbReference type="NCBI Taxonomy" id="452637"/>
    <lineage>
        <taxon>Bacteria</taxon>
        <taxon>Pseudomonadati</taxon>
        <taxon>Verrucomicrobiota</taxon>
        <taxon>Opitutia</taxon>
        <taxon>Opitutales</taxon>
        <taxon>Opitutaceae</taxon>
        <taxon>Opitutus</taxon>
    </lineage>
</organism>
<evidence type="ECO:0000256" key="4">
    <source>
        <dbReference type="SAM" id="Coils"/>
    </source>
</evidence>
<keyword evidence="5" id="KW-0812">Transmembrane</keyword>
<dbReference type="STRING" id="452637.Oter_1285"/>
<feature type="signal peptide" evidence="6">
    <location>
        <begin position="1"/>
        <end position="22"/>
    </location>
</feature>
<keyword evidence="4" id="KW-0175">Coiled coil</keyword>
<dbReference type="Gene3D" id="1.20.5.1930">
    <property type="match status" value="1"/>
</dbReference>
<evidence type="ECO:0000313" key="8">
    <source>
        <dbReference type="EMBL" id="ACB74570.1"/>
    </source>
</evidence>
<evidence type="ECO:0000256" key="1">
    <source>
        <dbReference type="ARBA" id="ARBA00022679"/>
    </source>
</evidence>
<dbReference type="KEGG" id="ote:Oter_1285"/>
<feature type="coiled-coil region" evidence="4">
    <location>
        <begin position="465"/>
        <end position="503"/>
    </location>
</feature>
<dbReference type="EMBL" id="CP001032">
    <property type="protein sequence ID" value="ACB74570.1"/>
    <property type="molecule type" value="Genomic_DNA"/>
</dbReference>
<keyword evidence="9" id="KW-1185">Reference proteome</keyword>
<name>B1ZR83_OPITP</name>
<dbReference type="PROSITE" id="PS50109">
    <property type="entry name" value="HIS_KIN"/>
    <property type="match status" value="1"/>
</dbReference>
<dbReference type="eggNOG" id="COG4585">
    <property type="taxonomic scope" value="Bacteria"/>
</dbReference>
<feature type="domain" description="Histidine kinase" evidence="7">
    <location>
        <begin position="531"/>
        <end position="725"/>
    </location>
</feature>
<dbReference type="SMART" id="SM00387">
    <property type="entry name" value="HATPase_c"/>
    <property type="match status" value="1"/>
</dbReference>
<dbReference type="Proteomes" id="UP000007013">
    <property type="component" value="Chromosome"/>
</dbReference>
<dbReference type="InterPro" id="IPR011712">
    <property type="entry name" value="Sig_transdc_His_kin_sub3_dim/P"/>
</dbReference>
<feature type="transmembrane region" description="Helical" evidence="5">
    <location>
        <begin position="444"/>
        <end position="463"/>
    </location>
</feature>
<protein>
    <submittedName>
        <fullName evidence="8">Integral membrane sensor signal transduction histidine kinase</fullName>
    </submittedName>
</protein>
<dbReference type="OrthoDB" id="9764154at2"/>
<dbReference type="GO" id="GO:0016020">
    <property type="term" value="C:membrane"/>
    <property type="evidence" value="ECO:0007669"/>
    <property type="project" value="InterPro"/>
</dbReference>
<dbReference type="CDD" id="cd04486">
    <property type="entry name" value="YhcR_OBF_like"/>
    <property type="match status" value="1"/>
</dbReference>
<proteinExistence type="predicted"/>
<dbReference type="PANTHER" id="PTHR24421">
    <property type="entry name" value="NITRATE/NITRITE SENSOR PROTEIN NARX-RELATED"/>
    <property type="match status" value="1"/>
</dbReference>
<evidence type="ECO:0000256" key="5">
    <source>
        <dbReference type="SAM" id="Phobius"/>
    </source>
</evidence>
<dbReference type="InterPro" id="IPR005467">
    <property type="entry name" value="His_kinase_dom"/>
</dbReference>
<evidence type="ECO:0000259" key="7">
    <source>
        <dbReference type="PROSITE" id="PS50109"/>
    </source>
</evidence>
<dbReference type="SUPFAM" id="SSF55874">
    <property type="entry name" value="ATPase domain of HSP90 chaperone/DNA topoisomerase II/histidine kinase"/>
    <property type="match status" value="1"/>
</dbReference>
<keyword evidence="3" id="KW-0902">Two-component regulatory system</keyword>
<accession>B1ZR83</accession>
<dbReference type="GO" id="GO:0046983">
    <property type="term" value="F:protein dimerization activity"/>
    <property type="evidence" value="ECO:0007669"/>
    <property type="project" value="InterPro"/>
</dbReference>
<dbReference type="AlphaFoldDB" id="B1ZR83"/>
<keyword evidence="5" id="KW-1133">Transmembrane helix</keyword>
<feature type="chain" id="PRO_5002774485" evidence="6">
    <location>
        <begin position="23"/>
        <end position="742"/>
    </location>
</feature>
<keyword evidence="5" id="KW-0472">Membrane</keyword>
<dbReference type="InterPro" id="IPR003594">
    <property type="entry name" value="HATPase_dom"/>
</dbReference>
<keyword evidence="1" id="KW-0808">Transferase</keyword>
<keyword evidence="2 8" id="KW-0418">Kinase</keyword>
<evidence type="ECO:0000256" key="3">
    <source>
        <dbReference type="ARBA" id="ARBA00023012"/>
    </source>
</evidence>
<dbReference type="Gene3D" id="3.30.565.10">
    <property type="entry name" value="Histidine kinase-like ATPase, C-terminal domain"/>
    <property type="match status" value="1"/>
</dbReference>
<dbReference type="HOGENOM" id="CLU_023503_0_0_0"/>
<evidence type="ECO:0000256" key="2">
    <source>
        <dbReference type="ARBA" id="ARBA00022777"/>
    </source>
</evidence>
<evidence type="ECO:0000313" key="9">
    <source>
        <dbReference type="Proteomes" id="UP000007013"/>
    </source>
</evidence>
<keyword evidence="6" id="KW-0732">Signal</keyword>
<dbReference type="InterPro" id="IPR050482">
    <property type="entry name" value="Sensor_HK_TwoCompSys"/>
</dbReference>
<evidence type="ECO:0000256" key="6">
    <source>
        <dbReference type="SAM" id="SignalP"/>
    </source>
</evidence>
<sequence length="742" mass="80384">MMLPRCLSLLLAILFVGGVAVAQVAETARLTSAASVLSLSAEQAAKRLPITVTGVVTAAESDWSGQFFVQDETGGVFVENLRRSGPAPGDVVTVSGVSHPGAFAPIISLPEWRKLGTAPLPAAKPVLIENLEAGFEDGLRIEITGLVRTVVVEPARTTLELAVGGFRLQVCAPPLSVGRPDALIAARVRVRGTTATHYNAALRHLTSVAVYVPTWDDLTVLEPEATNPFTTPPVPLKNVAGYRRDSGAAPRMHVRGRVTYQRAGDVIFVQDDSGGLQLQSNQTDVFTLGDEVEAAGFLEYEHHLPLLRDAVLRRGTAATQPVPVRPAPWSELKEGLHHGASITLRGRVLEQTTRPVARTASGFSGLATTWLMQGDELSFTAECETAADTPAPAVIPIGSVVEWDGVCVSTVDTHGRLQSLKLLLPSPTSFRIVAQPSWFTPQRLLIGMVGVSLVLIVAIGWLLTVSRKNAALRDVIRERESAQRELQEAHDTLEQKVAERTAQLHVEMGARKTEEVQFRAVLAERTRLARDLHDTLEQTLTGIALQLDTAAKLFGRDGEQSQHHLQLARNWLHQSQVDLRRSIWDLRSRELEQFDLAKALRQSAEQLVDGTSLTIDFRTTGDRRPLPEVVEENVLRIGQEAFTNIAKHARARRVLATLTFSPSTLRLRIEDDGVGFNVPAAPSAAESHFGLLGMTERAKRLGGHIKVDSAPGQGTSLTLEVPLEPLSERTAAASVETTISSG</sequence>
<dbReference type="Pfam" id="PF02518">
    <property type="entry name" value="HATPase_c"/>
    <property type="match status" value="1"/>
</dbReference>
<reference evidence="8 9" key="1">
    <citation type="journal article" date="2011" name="J. Bacteriol.">
        <title>Genome sequence of the verrucomicrobium Opitutus terrae PB90-1, an abundant inhabitant of rice paddy soil ecosystems.</title>
        <authorList>
            <person name="van Passel M.W."/>
            <person name="Kant R."/>
            <person name="Palva A."/>
            <person name="Copeland A."/>
            <person name="Lucas S."/>
            <person name="Lapidus A."/>
            <person name="Glavina del Rio T."/>
            <person name="Pitluck S."/>
            <person name="Goltsman E."/>
            <person name="Clum A."/>
            <person name="Sun H."/>
            <person name="Schmutz J."/>
            <person name="Larimer F.W."/>
            <person name="Land M.L."/>
            <person name="Hauser L."/>
            <person name="Kyrpides N."/>
            <person name="Mikhailova N."/>
            <person name="Richardson P.P."/>
            <person name="Janssen P.H."/>
            <person name="de Vos W.M."/>
            <person name="Smidt H."/>
        </authorList>
    </citation>
    <scope>NUCLEOTIDE SEQUENCE [LARGE SCALE GENOMIC DNA]</scope>
    <source>
        <strain evidence="9">DSM 11246 / JCM 15787 / PB90-1</strain>
    </source>
</reference>
<dbReference type="GO" id="GO:0000155">
    <property type="term" value="F:phosphorelay sensor kinase activity"/>
    <property type="evidence" value="ECO:0007669"/>
    <property type="project" value="InterPro"/>
</dbReference>
<dbReference type="InterPro" id="IPR036890">
    <property type="entry name" value="HATPase_C_sf"/>
</dbReference>
<dbReference type="Pfam" id="PF07730">
    <property type="entry name" value="HisKA_3"/>
    <property type="match status" value="1"/>
</dbReference>
<dbReference type="CDD" id="cd16917">
    <property type="entry name" value="HATPase_UhpB-NarQ-NarX-like"/>
    <property type="match status" value="1"/>
</dbReference>
<dbReference type="RefSeq" id="WP_012374108.1">
    <property type="nucleotide sequence ID" value="NC_010571.1"/>
</dbReference>